<keyword evidence="4" id="KW-1185">Reference proteome</keyword>
<feature type="region of interest" description="Disordered" evidence="2">
    <location>
        <begin position="96"/>
        <end position="122"/>
    </location>
</feature>
<dbReference type="AlphaFoldDB" id="A0A9P9YV18"/>
<organism evidence="3 4">
    <name type="scientific">Drosophila gunungcola</name>
    <name type="common">fruit fly</name>
    <dbReference type="NCBI Taxonomy" id="103775"/>
    <lineage>
        <taxon>Eukaryota</taxon>
        <taxon>Metazoa</taxon>
        <taxon>Ecdysozoa</taxon>
        <taxon>Arthropoda</taxon>
        <taxon>Hexapoda</taxon>
        <taxon>Insecta</taxon>
        <taxon>Pterygota</taxon>
        <taxon>Neoptera</taxon>
        <taxon>Endopterygota</taxon>
        <taxon>Diptera</taxon>
        <taxon>Brachycera</taxon>
        <taxon>Muscomorpha</taxon>
        <taxon>Ephydroidea</taxon>
        <taxon>Drosophilidae</taxon>
        <taxon>Drosophila</taxon>
        <taxon>Sophophora</taxon>
    </lineage>
</organism>
<protein>
    <submittedName>
        <fullName evidence="3">Uncharacterized protein</fullName>
    </submittedName>
</protein>
<feature type="region of interest" description="Disordered" evidence="2">
    <location>
        <begin position="1"/>
        <end position="52"/>
    </location>
</feature>
<evidence type="ECO:0000313" key="4">
    <source>
        <dbReference type="Proteomes" id="UP001059596"/>
    </source>
</evidence>
<accession>A0A9P9YV18</accession>
<name>A0A9P9YV18_9MUSC</name>
<dbReference type="GO" id="GO:0009966">
    <property type="term" value="P:regulation of signal transduction"/>
    <property type="evidence" value="ECO:0007669"/>
    <property type="project" value="InterPro"/>
</dbReference>
<reference evidence="3" key="1">
    <citation type="journal article" date="2023" name="Genome Biol. Evol.">
        <title>Long-read-based Genome Assembly of Drosophila gunungcola Reveals Fewer Chemosensory Genes in Flower-breeding Species.</title>
        <authorList>
            <person name="Negi A."/>
            <person name="Liao B.Y."/>
            <person name="Yeh S.D."/>
        </authorList>
    </citation>
    <scope>NUCLEOTIDE SEQUENCE</scope>
    <source>
        <strain evidence="3">Sukarami</strain>
    </source>
</reference>
<dbReference type="EMBL" id="JAMKOV010000002">
    <property type="protein sequence ID" value="KAI8043674.1"/>
    <property type="molecule type" value="Genomic_DNA"/>
</dbReference>
<proteinExistence type="inferred from homology"/>
<gene>
    <name evidence="3" type="ORF">M5D96_005007</name>
</gene>
<dbReference type="Proteomes" id="UP001059596">
    <property type="component" value="Unassembled WGS sequence"/>
</dbReference>
<evidence type="ECO:0000256" key="2">
    <source>
        <dbReference type="SAM" id="MobiDB-lite"/>
    </source>
</evidence>
<evidence type="ECO:0000313" key="3">
    <source>
        <dbReference type="EMBL" id="KAI8043674.1"/>
    </source>
</evidence>
<dbReference type="Pfam" id="PF04979">
    <property type="entry name" value="IPP-2"/>
    <property type="match status" value="1"/>
</dbReference>
<sequence length="122" mass="14102">MSDKDKDEVPEKLDDLRQDDPNPDDSIATGTVSISPSILRPINTPRPDISNAPSVVVSLPEVEVESENLTEETAQQRLRRRMRFLEMRREHYNNMLENSEQCHMESTEDEDHKDQEDKKGPK</sequence>
<evidence type="ECO:0000256" key="1">
    <source>
        <dbReference type="ARBA" id="ARBA00005472"/>
    </source>
</evidence>
<comment type="similarity">
    <text evidence="1">Belongs to the protein phosphatase inhibitor 2 family.</text>
</comment>
<feature type="compositionally biased region" description="Basic and acidic residues" evidence="2">
    <location>
        <begin position="100"/>
        <end position="122"/>
    </location>
</feature>
<dbReference type="InterPro" id="IPR007062">
    <property type="entry name" value="PPI-2"/>
</dbReference>
<feature type="compositionally biased region" description="Basic and acidic residues" evidence="2">
    <location>
        <begin position="1"/>
        <end position="20"/>
    </location>
</feature>
<comment type="caution">
    <text evidence="3">The sequence shown here is derived from an EMBL/GenBank/DDBJ whole genome shotgun (WGS) entry which is preliminary data.</text>
</comment>
<dbReference type="GO" id="GO:0004864">
    <property type="term" value="F:protein phosphatase inhibitor activity"/>
    <property type="evidence" value="ECO:0007669"/>
    <property type="project" value="InterPro"/>
</dbReference>